<keyword evidence="4" id="KW-1185">Reference proteome</keyword>
<name>A0ABQ1HDL8_9GAMM</name>
<dbReference type="RefSeq" id="WP_188661639.1">
    <property type="nucleotide sequence ID" value="NZ_BMKC01000001.1"/>
</dbReference>
<feature type="transmembrane region" description="Helical" evidence="2">
    <location>
        <begin position="83"/>
        <end position="101"/>
    </location>
</feature>
<protein>
    <recommendedName>
        <fullName evidence="5">Fis family transcriptional regulator</fullName>
    </recommendedName>
</protein>
<dbReference type="Pfam" id="PF04246">
    <property type="entry name" value="RseC_MucC"/>
    <property type="match status" value="1"/>
</dbReference>
<proteinExistence type="predicted"/>
<evidence type="ECO:0000256" key="2">
    <source>
        <dbReference type="SAM" id="Phobius"/>
    </source>
</evidence>
<keyword evidence="2" id="KW-1133">Transmembrane helix</keyword>
<evidence type="ECO:0000313" key="4">
    <source>
        <dbReference type="Proteomes" id="UP000623419"/>
    </source>
</evidence>
<sequence length="150" mass="15744">MAERDAEVIGAQGRRLSLRLLGSACDGCAGGCGGRCSLFAGAGRDAFELDVDDSAAFEPGRRLRLRLDDQALRRAAWRGYGRVLLGLLAGAVAGHLIGLAWGRHGDLLTLAGLLSGTLLAARFSKPRLPEPEILSLGAEPNSDPRGKTQP</sequence>
<dbReference type="Proteomes" id="UP000623419">
    <property type="component" value="Unassembled WGS sequence"/>
</dbReference>
<accession>A0ABQ1HDL8</accession>
<organism evidence="3 4">
    <name type="scientific">Arenimonas soli</name>
    <dbReference type="NCBI Taxonomy" id="2269504"/>
    <lineage>
        <taxon>Bacteria</taxon>
        <taxon>Pseudomonadati</taxon>
        <taxon>Pseudomonadota</taxon>
        <taxon>Gammaproteobacteria</taxon>
        <taxon>Lysobacterales</taxon>
        <taxon>Lysobacteraceae</taxon>
        <taxon>Arenimonas</taxon>
    </lineage>
</organism>
<gene>
    <name evidence="3" type="ORF">GCM10011521_08440</name>
</gene>
<reference evidence="4" key="1">
    <citation type="journal article" date="2019" name="Int. J. Syst. Evol. Microbiol.">
        <title>The Global Catalogue of Microorganisms (GCM) 10K type strain sequencing project: providing services to taxonomists for standard genome sequencing and annotation.</title>
        <authorList>
            <consortium name="The Broad Institute Genomics Platform"/>
            <consortium name="The Broad Institute Genome Sequencing Center for Infectious Disease"/>
            <person name="Wu L."/>
            <person name="Ma J."/>
        </authorList>
    </citation>
    <scope>NUCLEOTIDE SEQUENCE [LARGE SCALE GENOMIC DNA]</scope>
    <source>
        <strain evidence="4">CGMCC 1.15905</strain>
    </source>
</reference>
<evidence type="ECO:0000313" key="3">
    <source>
        <dbReference type="EMBL" id="GGA72627.1"/>
    </source>
</evidence>
<evidence type="ECO:0000256" key="1">
    <source>
        <dbReference type="SAM" id="MobiDB-lite"/>
    </source>
</evidence>
<keyword evidence="2" id="KW-0812">Transmembrane</keyword>
<feature type="region of interest" description="Disordered" evidence="1">
    <location>
        <begin position="131"/>
        <end position="150"/>
    </location>
</feature>
<keyword evidence="2" id="KW-0472">Membrane</keyword>
<comment type="caution">
    <text evidence="3">The sequence shown here is derived from an EMBL/GenBank/DDBJ whole genome shotgun (WGS) entry which is preliminary data.</text>
</comment>
<dbReference type="EMBL" id="BMKC01000001">
    <property type="protein sequence ID" value="GGA72627.1"/>
    <property type="molecule type" value="Genomic_DNA"/>
</dbReference>
<evidence type="ECO:0008006" key="5">
    <source>
        <dbReference type="Google" id="ProtNLM"/>
    </source>
</evidence>